<name>A0A9E2P1Q9_9BACT</name>
<comment type="caution">
    <text evidence="3">The sequence shown here is derived from an EMBL/GenBank/DDBJ whole genome shotgun (WGS) entry which is preliminary data.</text>
</comment>
<reference evidence="3" key="1">
    <citation type="journal article" date="2021" name="PeerJ">
        <title>Extensive microbial diversity within the chicken gut microbiome revealed by metagenomics and culture.</title>
        <authorList>
            <person name="Gilroy R."/>
            <person name="Ravi A."/>
            <person name="Getino M."/>
            <person name="Pursley I."/>
            <person name="Horton D.L."/>
            <person name="Alikhan N.F."/>
            <person name="Baker D."/>
            <person name="Gharbi K."/>
            <person name="Hall N."/>
            <person name="Watson M."/>
            <person name="Adriaenssens E.M."/>
            <person name="Foster-Nyarko E."/>
            <person name="Jarju S."/>
            <person name="Secka A."/>
            <person name="Antonio M."/>
            <person name="Oren A."/>
            <person name="Chaudhuri R.R."/>
            <person name="La Ragione R."/>
            <person name="Hildebrand F."/>
            <person name="Pallen M.J."/>
        </authorList>
    </citation>
    <scope>NUCLEOTIDE SEQUENCE</scope>
    <source>
        <strain evidence="3">G3-2149</strain>
    </source>
</reference>
<dbReference type="Pfam" id="PF18990">
    <property type="entry name" value="DUF5723"/>
    <property type="match status" value="1"/>
</dbReference>
<reference evidence="3" key="2">
    <citation type="submission" date="2021-04" db="EMBL/GenBank/DDBJ databases">
        <authorList>
            <person name="Gilroy R."/>
        </authorList>
    </citation>
    <scope>NUCLEOTIDE SEQUENCE</scope>
    <source>
        <strain evidence="3">G3-2149</strain>
    </source>
</reference>
<keyword evidence="1" id="KW-0732">Signal</keyword>
<accession>A0A9E2P1Q9</accession>
<proteinExistence type="predicted"/>
<dbReference type="AlphaFoldDB" id="A0A9E2P1Q9"/>
<sequence length="475" mass="52477">MKRNKIFGFVAGALLCAPTAAFAQQALRSGYFLEGYEYRHVLNPAFGPDREGFVSFPFLGNINVGLSGNLGVSDFLYKTPDGNLTTFLNESVTASDFLGNLNQNNRLSMDLNYGLFSMGFSKFGGYNTIGINLRTNVSATLPYELFEFMKMGGKGDNTVYHIENIGLSSKAYVELALGHSRSINDKWRVGGKLKFLLGAYNASAMIDNMDVELTDELWSIQGSGHLDLAMKGLKVPTYAESKDPNDYKDSEAQNINYSEMELESPGLGGFGMAIDLGATYQIREDLQLSASLLDLGFISWNTNTRGVMSTKPWTFDGFENVPYDSNNVPDGQTSLEDQIDELTEGLEDYFSFQREGEATSKTTALGATLNLGALYTLPYYEGLKFGFLSSTRIQGKYSWSEGRFSANVAPTKWFDASVNYGISSFGSSLGWLINFHPSKFNFFIGSDHQFFKITPQFLPVDNANMSISMGVNFNI</sequence>
<evidence type="ECO:0000313" key="4">
    <source>
        <dbReference type="Proteomes" id="UP000823865"/>
    </source>
</evidence>
<gene>
    <name evidence="3" type="ORF">H9789_01325</name>
</gene>
<evidence type="ECO:0000259" key="2">
    <source>
        <dbReference type="Pfam" id="PF18990"/>
    </source>
</evidence>
<organism evidence="3 4">
    <name type="scientific">Candidatus Paraprevotella stercoravium</name>
    <dbReference type="NCBI Taxonomy" id="2838725"/>
    <lineage>
        <taxon>Bacteria</taxon>
        <taxon>Pseudomonadati</taxon>
        <taxon>Bacteroidota</taxon>
        <taxon>Bacteroidia</taxon>
        <taxon>Bacteroidales</taxon>
        <taxon>Prevotellaceae</taxon>
        <taxon>Paraprevotella</taxon>
    </lineage>
</organism>
<feature type="signal peptide" evidence="1">
    <location>
        <begin position="1"/>
        <end position="23"/>
    </location>
</feature>
<dbReference type="EMBL" id="JAHLFU010000024">
    <property type="protein sequence ID" value="MBU3852470.1"/>
    <property type="molecule type" value="Genomic_DNA"/>
</dbReference>
<feature type="chain" id="PRO_5038385574" description="DUF5723 domain-containing protein" evidence="1">
    <location>
        <begin position="24"/>
        <end position="475"/>
    </location>
</feature>
<dbReference type="InterPro" id="IPR043781">
    <property type="entry name" value="DUF5723"/>
</dbReference>
<evidence type="ECO:0000313" key="3">
    <source>
        <dbReference type="EMBL" id="MBU3852470.1"/>
    </source>
</evidence>
<dbReference type="Proteomes" id="UP000823865">
    <property type="component" value="Unassembled WGS sequence"/>
</dbReference>
<feature type="domain" description="DUF5723" evidence="2">
    <location>
        <begin position="44"/>
        <end position="447"/>
    </location>
</feature>
<evidence type="ECO:0000256" key="1">
    <source>
        <dbReference type="SAM" id="SignalP"/>
    </source>
</evidence>
<protein>
    <recommendedName>
        <fullName evidence="2">DUF5723 domain-containing protein</fullName>
    </recommendedName>
</protein>